<dbReference type="Pfam" id="PF07224">
    <property type="entry name" value="Chlorophyllase"/>
    <property type="match status" value="1"/>
</dbReference>
<dbReference type="RefSeq" id="XP_016504871.1">
    <property type="nucleotide sequence ID" value="XM_016649385.2"/>
</dbReference>
<dbReference type="PANTHER" id="PTHR33428:SF10">
    <property type="entry name" value="CHLOROPHYLLASE-1"/>
    <property type="match status" value="1"/>
</dbReference>
<dbReference type="RefSeq" id="XP_016504871.1">
    <property type="nucleotide sequence ID" value="XM_016649385.1"/>
</dbReference>
<dbReference type="PaxDb" id="4097-A0A1S4CUS0"/>
<protein>
    <submittedName>
        <fullName evidence="2">Chlorophyllase-1-like isoform X1</fullName>
    </submittedName>
</protein>
<gene>
    <name evidence="2" type="primary">LOC107822816</name>
</gene>
<proteinExistence type="predicted"/>
<dbReference type="KEGG" id="nta:107822816"/>
<dbReference type="OrthoDB" id="1292720at2759"/>
<dbReference type="AlphaFoldDB" id="A0A1S4CUS0"/>
<evidence type="ECO:0000313" key="1">
    <source>
        <dbReference type="Proteomes" id="UP000790787"/>
    </source>
</evidence>
<evidence type="ECO:0000313" key="2">
    <source>
        <dbReference type="RefSeq" id="XP_016504871.1"/>
    </source>
</evidence>
<dbReference type="GeneID" id="107822816"/>
<dbReference type="InterPro" id="IPR017395">
    <property type="entry name" value="Chlorophyllase-like"/>
</dbReference>
<organism evidence="1 2">
    <name type="scientific">Nicotiana tabacum</name>
    <name type="common">Common tobacco</name>
    <dbReference type="NCBI Taxonomy" id="4097"/>
    <lineage>
        <taxon>Eukaryota</taxon>
        <taxon>Viridiplantae</taxon>
        <taxon>Streptophyta</taxon>
        <taxon>Embryophyta</taxon>
        <taxon>Tracheophyta</taxon>
        <taxon>Spermatophyta</taxon>
        <taxon>Magnoliopsida</taxon>
        <taxon>eudicotyledons</taxon>
        <taxon>Gunneridae</taxon>
        <taxon>Pentapetalae</taxon>
        <taxon>asterids</taxon>
        <taxon>lamiids</taxon>
        <taxon>Solanales</taxon>
        <taxon>Solanaceae</taxon>
        <taxon>Nicotianoideae</taxon>
        <taxon>Nicotianeae</taxon>
        <taxon>Nicotiana</taxon>
    </lineage>
</organism>
<reference evidence="2" key="2">
    <citation type="submission" date="2025-08" db="UniProtKB">
        <authorList>
            <consortium name="RefSeq"/>
        </authorList>
    </citation>
    <scope>IDENTIFICATION</scope>
    <source>
        <tissue evidence="2">Leaf</tissue>
    </source>
</reference>
<dbReference type="Proteomes" id="UP000790787">
    <property type="component" value="Chromosome 8"/>
</dbReference>
<dbReference type="PANTHER" id="PTHR33428">
    <property type="entry name" value="CHLOROPHYLLASE-2, CHLOROPLASTIC"/>
    <property type="match status" value="1"/>
</dbReference>
<keyword evidence="1" id="KW-1185">Reference proteome</keyword>
<accession>A0A1S4CUS0</accession>
<reference evidence="1" key="1">
    <citation type="journal article" date="2014" name="Nat. Commun.">
        <title>The tobacco genome sequence and its comparison with those of tomato and potato.</title>
        <authorList>
            <person name="Sierro N."/>
            <person name="Battey J.N."/>
            <person name="Ouadi S."/>
            <person name="Bakaher N."/>
            <person name="Bovet L."/>
            <person name="Willig A."/>
            <person name="Goepfert S."/>
            <person name="Peitsch M.C."/>
            <person name="Ivanov N.V."/>
        </authorList>
    </citation>
    <scope>NUCLEOTIDE SEQUENCE [LARGE SCALE GENOMIC DNA]</scope>
</reference>
<dbReference type="OMA" id="KECQIAP"/>
<sequence length="318" mass="34081">MEKVLEKPLLHYDGSLSVFREGDVAVKITKVKNGSLNNDNLSPPTSLLVVSPIIPGTYPVLLFFHGFVLKPIWYKSLLQHISSHGYIVVAPQFSPVASEIQEVKKAAKVTEWVSNGALESVLPEKVQPDLLKLAVSGHSRGGKTAFSLALGYGDLSSSTPTPIKFQALLGIDPVAGSSPSSQSAPKILQYIPRNFDQTVPVAVIGAGLSNQRAHYIFPPFAPNGVNHSEFFNECKPPCYYFLAKDYGHTDILDDKIAAIASLVAKSGKGSKDLMRKAVGGIVVAFLEAKLGGKVDNLNAIVQEPSLAPITLDPVISVK</sequence>
<dbReference type="InterPro" id="IPR029058">
    <property type="entry name" value="AB_hydrolase_fold"/>
</dbReference>
<dbReference type="GO" id="GO:0047746">
    <property type="term" value="F:chlorophyllase activity"/>
    <property type="evidence" value="ECO:0000318"/>
    <property type="project" value="GO_Central"/>
</dbReference>
<dbReference type="SUPFAM" id="SSF53474">
    <property type="entry name" value="alpha/beta-Hydrolases"/>
    <property type="match status" value="1"/>
</dbReference>
<dbReference type="GO" id="GO:0015996">
    <property type="term" value="P:chlorophyll catabolic process"/>
    <property type="evidence" value="ECO:0000318"/>
    <property type="project" value="GO_Central"/>
</dbReference>
<dbReference type="STRING" id="4097.A0A1S4CUS0"/>
<dbReference type="Gene3D" id="3.40.50.1820">
    <property type="entry name" value="alpha/beta hydrolase"/>
    <property type="match status" value="1"/>
</dbReference>
<name>A0A1S4CUS0_TOBAC</name>